<dbReference type="AlphaFoldDB" id="A0A6J4HX56"/>
<evidence type="ECO:0000313" key="2">
    <source>
        <dbReference type="EMBL" id="CAA9235956.1"/>
    </source>
</evidence>
<feature type="non-terminal residue" evidence="2">
    <location>
        <position position="1"/>
    </location>
</feature>
<reference evidence="2" key="1">
    <citation type="submission" date="2020-02" db="EMBL/GenBank/DDBJ databases">
        <authorList>
            <person name="Meier V. D."/>
        </authorList>
    </citation>
    <scope>NUCLEOTIDE SEQUENCE</scope>
    <source>
        <strain evidence="2">AVDCRST_MAG08</strain>
    </source>
</reference>
<feature type="region of interest" description="Disordered" evidence="1">
    <location>
        <begin position="1"/>
        <end position="29"/>
    </location>
</feature>
<dbReference type="EMBL" id="CADCTG010000126">
    <property type="protein sequence ID" value="CAA9235956.1"/>
    <property type="molecule type" value="Genomic_DNA"/>
</dbReference>
<name>A0A6J4HX56_9PROT</name>
<organism evidence="2">
    <name type="scientific">uncultured Acetobacteraceae bacterium</name>
    <dbReference type="NCBI Taxonomy" id="169975"/>
    <lineage>
        <taxon>Bacteria</taxon>
        <taxon>Pseudomonadati</taxon>
        <taxon>Pseudomonadota</taxon>
        <taxon>Alphaproteobacteria</taxon>
        <taxon>Acetobacterales</taxon>
        <taxon>Acetobacteraceae</taxon>
        <taxon>environmental samples</taxon>
    </lineage>
</organism>
<proteinExistence type="predicted"/>
<protein>
    <submittedName>
        <fullName evidence="2">Uncharacterized protein</fullName>
    </submittedName>
</protein>
<feature type="non-terminal residue" evidence="2">
    <location>
        <position position="41"/>
    </location>
</feature>
<gene>
    <name evidence="2" type="ORF">AVDCRST_MAG08-1362</name>
</gene>
<evidence type="ECO:0000256" key="1">
    <source>
        <dbReference type="SAM" id="MobiDB-lite"/>
    </source>
</evidence>
<accession>A0A6J4HX56</accession>
<sequence length="41" mass="4314">DGTLAPSVRRRHPGRDDADPAAPRHAPHRAILVPLVPTGGL</sequence>